<sequence length="72" mass="8368">MQLTIPLDKMTTADKLRALEDIWSNLQRTPDEVPSPAWHADVLQARENRVREGASQFGDWADAKHRIREQTR</sequence>
<gene>
    <name evidence="1" type="ORF">SAMN05660653_01157</name>
</gene>
<dbReference type="AlphaFoldDB" id="A0A1G6BVN8"/>
<dbReference type="Proteomes" id="UP000198771">
    <property type="component" value="Unassembled WGS sequence"/>
</dbReference>
<dbReference type="InterPro" id="IPR013406">
    <property type="entry name" value="CHP02574_addiction_mod"/>
</dbReference>
<proteinExistence type="predicted"/>
<dbReference type="EMBL" id="FMXO01000006">
    <property type="protein sequence ID" value="SDB24721.1"/>
    <property type="molecule type" value="Genomic_DNA"/>
</dbReference>
<dbReference type="STRING" id="617002.SAMN05660653_01157"/>
<organism evidence="1 2">
    <name type="scientific">Desulfonatronum thiosulfatophilum</name>
    <dbReference type="NCBI Taxonomy" id="617002"/>
    <lineage>
        <taxon>Bacteria</taxon>
        <taxon>Pseudomonadati</taxon>
        <taxon>Thermodesulfobacteriota</taxon>
        <taxon>Desulfovibrionia</taxon>
        <taxon>Desulfovibrionales</taxon>
        <taxon>Desulfonatronaceae</taxon>
        <taxon>Desulfonatronum</taxon>
    </lineage>
</organism>
<evidence type="ECO:0000313" key="1">
    <source>
        <dbReference type="EMBL" id="SDB24721.1"/>
    </source>
</evidence>
<name>A0A1G6BVN8_9BACT</name>
<reference evidence="1 2" key="1">
    <citation type="submission" date="2016-10" db="EMBL/GenBank/DDBJ databases">
        <authorList>
            <person name="de Groot N.N."/>
        </authorList>
    </citation>
    <scope>NUCLEOTIDE SEQUENCE [LARGE SCALE GENOMIC DNA]</scope>
    <source>
        <strain evidence="1 2">ASO4-2</strain>
    </source>
</reference>
<dbReference type="OrthoDB" id="200227at2"/>
<evidence type="ECO:0000313" key="2">
    <source>
        <dbReference type="Proteomes" id="UP000198771"/>
    </source>
</evidence>
<dbReference type="RefSeq" id="WP_092118517.1">
    <property type="nucleotide sequence ID" value="NZ_FMXO01000006.1"/>
</dbReference>
<keyword evidence="2" id="KW-1185">Reference proteome</keyword>
<accession>A0A1G6BVN8</accession>
<dbReference type="Pfam" id="PF09720">
    <property type="entry name" value="Unstab_antitox"/>
    <property type="match status" value="1"/>
</dbReference>
<protein>
    <submittedName>
        <fullName evidence="1">Putative addiction module component</fullName>
    </submittedName>
</protein>